<dbReference type="GO" id="GO:0003756">
    <property type="term" value="F:protein disulfide isomerase activity"/>
    <property type="evidence" value="ECO:0007669"/>
    <property type="project" value="TreeGrafter"/>
</dbReference>
<dbReference type="GO" id="GO:0006457">
    <property type="term" value="P:protein folding"/>
    <property type="evidence" value="ECO:0007669"/>
    <property type="project" value="TreeGrafter"/>
</dbReference>
<organism evidence="2 3">
    <name type="scientific">Amphibalanus amphitrite</name>
    <name type="common">Striped barnacle</name>
    <name type="synonym">Balanus amphitrite</name>
    <dbReference type="NCBI Taxonomy" id="1232801"/>
    <lineage>
        <taxon>Eukaryota</taxon>
        <taxon>Metazoa</taxon>
        <taxon>Ecdysozoa</taxon>
        <taxon>Arthropoda</taxon>
        <taxon>Crustacea</taxon>
        <taxon>Multicrustacea</taxon>
        <taxon>Cirripedia</taxon>
        <taxon>Thoracica</taxon>
        <taxon>Thoracicalcarea</taxon>
        <taxon>Balanomorpha</taxon>
        <taxon>Balanoidea</taxon>
        <taxon>Balanidae</taxon>
        <taxon>Amphibalaninae</taxon>
        <taxon>Amphibalanus</taxon>
    </lineage>
</organism>
<dbReference type="Gene3D" id="3.40.30.10">
    <property type="entry name" value="Glutaredoxin"/>
    <property type="match status" value="1"/>
</dbReference>
<accession>A0A6A4VCB6</accession>
<comment type="caution">
    <text evidence="2">The sequence shown here is derived from an EMBL/GenBank/DDBJ whole genome shotgun (WGS) entry which is preliminary data.</text>
</comment>
<dbReference type="Proteomes" id="UP000440578">
    <property type="component" value="Unassembled WGS sequence"/>
</dbReference>
<dbReference type="InterPro" id="IPR013766">
    <property type="entry name" value="Thioredoxin_domain"/>
</dbReference>
<feature type="domain" description="Thioredoxin" evidence="1">
    <location>
        <begin position="9"/>
        <end position="58"/>
    </location>
</feature>
<dbReference type="PANTHER" id="PTHR46295">
    <property type="entry name" value="ENDOPLASMIC RETICULUM RESIDENT PROTEIN 44"/>
    <property type="match status" value="1"/>
</dbReference>
<evidence type="ECO:0000313" key="3">
    <source>
        <dbReference type="Proteomes" id="UP000440578"/>
    </source>
</evidence>
<dbReference type="InterPro" id="IPR036249">
    <property type="entry name" value="Thioredoxin-like_sf"/>
</dbReference>
<dbReference type="InterPro" id="IPR052643">
    <property type="entry name" value="ERP44"/>
</dbReference>
<dbReference type="AlphaFoldDB" id="A0A6A4VCB6"/>
<reference evidence="2 3" key="1">
    <citation type="submission" date="2019-07" db="EMBL/GenBank/DDBJ databases">
        <title>Draft genome assembly of a fouling barnacle, Amphibalanus amphitrite (Darwin, 1854): The first reference genome for Thecostraca.</title>
        <authorList>
            <person name="Kim W."/>
        </authorList>
    </citation>
    <scope>NUCLEOTIDE SEQUENCE [LARGE SCALE GENOMIC DNA]</scope>
    <source>
        <strain evidence="2">SNU_AA5</strain>
        <tissue evidence="2">Soma without cirri and trophi</tissue>
    </source>
</reference>
<sequence>MLQSFQQGSTELVLINFYADWCRFSNMLEPIWDEGADLVAKKLDSKRVLMAKVDCDKEGKPKLVLVHLPVLQDTMPYFFWRIECPEYKYIGIMFRNCLMSDRLLLGTEMCMDPIDRSMISVDLTVNDKLGLYDPAGSHVQNTYPGSTISLDLTINQERSMIRVDPTICNL</sequence>
<name>A0A6A4VCB6_AMPAM</name>
<dbReference type="Pfam" id="PF00085">
    <property type="entry name" value="Thioredoxin"/>
    <property type="match status" value="1"/>
</dbReference>
<protein>
    <submittedName>
        <fullName evidence="2">Endoplasmic reticulum resident protein 44</fullName>
    </submittedName>
</protein>
<evidence type="ECO:0000313" key="2">
    <source>
        <dbReference type="EMBL" id="KAF0291485.1"/>
    </source>
</evidence>
<evidence type="ECO:0000259" key="1">
    <source>
        <dbReference type="Pfam" id="PF00085"/>
    </source>
</evidence>
<dbReference type="GO" id="GO:0005793">
    <property type="term" value="C:endoplasmic reticulum-Golgi intermediate compartment"/>
    <property type="evidence" value="ECO:0007669"/>
    <property type="project" value="TreeGrafter"/>
</dbReference>
<proteinExistence type="predicted"/>
<dbReference type="SUPFAM" id="SSF52833">
    <property type="entry name" value="Thioredoxin-like"/>
    <property type="match status" value="1"/>
</dbReference>
<dbReference type="EMBL" id="VIIS01001877">
    <property type="protein sequence ID" value="KAF0291485.1"/>
    <property type="molecule type" value="Genomic_DNA"/>
</dbReference>
<dbReference type="GO" id="GO:0005789">
    <property type="term" value="C:endoplasmic reticulum membrane"/>
    <property type="evidence" value="ECO:0007669"/>
    <property type="project" value="TreeGrafter"/>
</dbReference>
<dbReference type="PANTHER" id="PTHR46295:SF1">
    <property type="entry name" value="ENDOPLASMIC RETICULUM RESIDENT PROTEIN 44"/>
    <property type="match status" value="1"/>
</dbReference>
<gene>
    <name evidence="2" type="primary">Erp44_0</name>
    <name evidence="2" type="ORF">FJT64_010387</name>
</gene>
<keyword evidence="3" id="KW-1185">Reference proteome</keyword>
<dbReference type="OrthoDB" id="294696at2759"/>